<evidence type="ECO:0000313" key="4">
    <source>
        <dbReference type="Proteomes" id="UP000634455"/>
    </source>
</evidence>
<keyword evidence="4" id="KW-1185">Reference proteome</keyword>
<keyword evidence="1" id="KW-0812">Transmembrane</keyword>
<accession>A0ABQ3D9L5</accession>
<dbReference type="Proteomes" id="UP000634455">
    <property type="component" value="Unassembled WGS sequence"/>
</dbReference>
<reference evidence="4" key="1">
    <citation type="journal article" date="2019" name="Int. J. Syst. Evol. Microbiol.">
        <title>The Global Catalogue of Microorganisms (GCM) 10K type strain sequencing project: providing services to taxonomists for standard genome sequencing and annotation.</title>
        <authorList>
            <consortium name="The Broad Institute Genomics Platform"/>
            <consortium name="The Broad Institute Genome Sequencing Center for Infectious Disease"/>
            <person name="Wu L."/>
            <person name="Ma J."/>
        </authorList>
    </citation>
    <scope>NUCLEOTIDE SEQUENCE [LARGE SCALE GENOMIC DNA]</scope>
    <source>
        <strain evidence="4">KCTC 32465</strain>
    </source>
</reference>
<keyword evidence="1" id="KW-1133">Transmembrane helix</keyword>
<keyword evidence="1" id="KW-0472">Membrane</keyword>
<dbReference type="PANTHER" id="PTHR40547">
    <property type="entry name" value="SLL0298 PROTEIN"/>
    <property type="match status" value="1"/>
</dbReference>
<dbReference type="Pfam" id="PF09835">
    <property type="entry name" value="DUF2062"/>
    <property type="match status" value="1"/>
</dbReference>
<dbReference type="EMBL" id="BMZF01000006">
    <property type="protein sequence ID" value="GHA56711.1"/>
    <property type="molecule type" value="Genomic_DNA"/>
</dbReference>
<gene>
    <name evidence="3" type="ORF">GCM10008927_23160</name>
</gene>
<evidence type="ECO:0000256" key="1">
    <source>
        <dbReference type="SAM" id="Phobius"/>
    </source>
</evidence>
<comment type="caution">
    <text evidence="3">The sequence shown here is derived from an EMBL/GenBank/DDBJ whole genome shotgun (WGS) entry which is preliminary data.</text>
</comment>
<evidence type="ECO:0000259" key="2">
    <source>
        <dbReference type="Pfam" id="PF09835"/>
    </source>
</evidence>
<evidence type="ECO:0000313" key="3">
    <source>
        <dbReference type="EMBL" id="GHA56711.1"/>
    </source>
</evidence>
<dbReference type="InterPro" id="IPR018639">
    <property type="entry name" value="DUF2062"/>
</dbReference>
<proteinExistence type="predicted"/>
<protein>
    <recommendedName>
        <fullName evidence="2">DUF2062 domain-containing protein</fullName>
    </recommendedName>
</protein>
<feature type="transmembrane region" description="Helical" evidence="1">
    <location>
        <begin position="161"/>
        <end position="184"/>
    </location>
</feature>
<organism evidence="3 4">
    <name type="scientific">Paramylibacter ulvae</name>
    <dbReference type="NCBI Taxonomy" id="1651968"/>
    <lineage>
        <taxon>Bacteria</taxon>
        <taxon>Pseudomonadati</taxon>
        <taxon>Pseudomonadota</taxon>
        <taxon>Alphaproteobacteria</taxon>
        <taxon>Rhodobacterales</taxon>
        <taxon>Paracoccaceae</taxon>
        <taxon>Paramylibacter</taxon>
    </lineage>
</organism>
<dbReference type="PANTHER" id="PTHR40547:SF1">
    <property type="entry name" value="SLL0298 PROTEIN"/>
    <property type="match status" value="1"/>
</dbReference>
<sequence length="213" mass="24393">MFKRRNPLSYWESFKEAFYPRSGWRRAIEYMGHRIKRLPDTPHRIALGFASGAFVCFSPFFGFHFFIAAFVAFVLRGNVLASLLGTFIGNPITFPFIATISYRTGLWMLGYARDETVWHKIQHGFGEAGRAMWGNVRALFGYEPSNWDGIFEFFSKIMVPYMVGGIVPGLITAVATYFVSKPLIVAYQKRRRAKLLAKIQENREKHQNDADAG</sequence>
<feature type="domain" description="DUF2062" evidence="2">
    <location>
        <begin position="26"/>
        <end position="192"/>
    </location>
</feature>
<feature type="transmembrane region" description="Helical" evidence="1">
    <location>
        <begin position="45"/>
        <end position="75"/>
    </location>
</feature>
<dbReference type="RefSeq" id="WP_189640880.1">
    <property type="nucleotide sequence ID" value="NZ_BMZF01000006.1"/>
</dbReference>
<name>A0ABQ3D9L5_9RHOB</name>